<keyword evidence="3" id="KW-1185">Reference proteome</keyword>
<evidence type="ECO:0000313" key="2">
    <source>
        <dbReference type="EMBL" id="RXS74547.1"/>
    </source>
</evidence>
<proteinExistence type="predicted"/>
<evidence type="ECO:0000259" key="1">
    <source>
        <dbReference type="PROSITE" id="PS51154"/>
    </source>
</evidence>
<comment type="caution">
    <text evidence="2">The sequence shown here is derived from an EMBL/GenBank/DDBJ whole genome shotgun (WGS) entry which is preliminary data.</text>
</comment>
<dbReference type="RefSeq" id="WP_129257178.1">
    <property type="nucleotide sequence ID" value="NZ_SDKC01000001.1"/>
</dbReference>
<protein>
    <submittedName>
        <fullName evidence="2">RNase III inhibitor</fullName>
    </submittedName>
</protein>
<sequence>MPFRIVRNDITKMHTEAIVNTANEYVSVGTGCDSAVYKAAGYDKLLKYRKEKIGFVPEGGAFITPGFNLEARYIIHAVSPRYMGGDQGEEEKLRSCYRKSLQIAKENSIKSISFPLISTGGFGYPKEEGMRIAVDEMNAFLLSNEMDIFLIVFDTKATQLGEKIYPGLEAYIDQNYVKEARKKEYGDAYVPIRQSELVYDAYLPNAQRMERRQTSTLKKETAKKYLSKEVRQGDKLCESDETACLDFEEQHESKLPSQQADRVMPVCWGKGESG</sequence>
<evidence type="ECO:0000313" key="3">
    <source>
        <dbReference type="Proteomes" id="UP000290106"/>
    </source>
</evidence>
<dbReference type="Gene3D" id="3.40.220.10">
    <property type="entry name" value="Leucine Aminopeptidase, subunit E, domain 1"/>
    <property type="match status" value="1"/>
</dbReference>
<dbReference type="InterPro" id="IPR002589">
    <property type="entry name" value="Macro_dom"/>
</dbReference>
<dbReference type="Proteomes" id="UP000290106">
    <property type="component" value="Unassembled WGS sequence"/>
</dbReference>
<name>A0A4Q1RG17_9FIRM</name>
<reference evidence="2 3" key="1">
    <citation type="submission" date="2019-01" db="EMBL/GenBank/DDBJ databases">
        <title>Blautia sp. nov. KGMB01111 isolated human feces.</title>
        <authorList>
            <person name="Park J.-E."/>
            <person name="Kim J.-S."/>
            <person name="Park S.-H."/>
        </authorList>
    </citation>
    <scope>NUCLEOTIDE SEQUENCE [LARGE SCALE GENOMIC DNA]</scope>
    <source>
        <strain evidence="2 3">KGMB01111</strain>
    </source>
</reference>
<dbReference type="SMART" id="SM00506">
    <property type="entry name" value="A1pp"/>
    <property type="match status" value="1"/>
</dbReference>
<dbReference type="AlphaFoldDB" id="A0A4Q1RG17"/>
<gene>
    <name evidence="2" type="ORF">ETP43_04555</name>
</gene>
<accession>A0A4Q1RG17</accession>
<dbReference type="PANTHER" id="PTHR11106">
    <property type="entry name" value="GANGLIOSIDE INDUCED DIFFERENTIATION ASSOCIATED PROTEIN 2-RELATED"/>
    <property type="match status" value="1"/>
</dbReference>
<organism evidence="2 3">
    <name type="scientific">Blautia faecicola</name>
    <dbReference type="NCBI Taxonomy" id="2509240"/>
    <lineage>
        <taxon>Bacteria</taxon>
        <taxon>Bacillati</taxon>
        <taxon>Bacillota</taxon>
        <taxon>Clostridia</taxon>
        <taxon>Lachnospirales</taxon>
        <taxon>Lachnospiraceae</taxon>
        <taxon>Blautia</taxon>
    </lineage>
</organism>
<feature type="domain" description="Macro" evidence="1">
    <location>
        <begin position="1"/>
        <end position="169"/>
    </location>
</feature>
<dbReference type="PROSITE" id="PS51154">
    <property type="entry name" value="MACRO"/>
    <property type="match status" value="1"/>
</dbReference>
<dbReference type="SUPFAM" id="SSF52949">
    <property type="entry name" value="Macro domain-like"/>
    <property type="match status" value="1"/>
</dbReference>
<dbReference type="OrthoDB" id="6194521at2"/>
<dbReference type="PANTHER" id="PTHR11106:SF27">
    <property type="entry name" value="MACRO DOMAIN-CONTAINING PROTEIN"/>
    <property type="match status" value="1"/>
</dbReference>
<dbReference type="Pfam" id="PF01661">
    <property type="entry name" value="Macro"/>
    <property type="match status" value="1"/>
</dbReference>
<dbReference type="EMBL" id="SDKC01000001">
    <property type="protein sequence ID" value="RXS74547.1"/>
    <property type="molecule type" value="Genomic_DNA"/>
</dbReference>
<dbReference type="InterPro" id="IPR043472">
    <property type="entry name" value="Macro_dom-like"/>
</dbReference>